<accession>A0A2P5DQK6</accession>
<dbReference type="AlphaFoldDB" id="A0A2P5DQK6"/>
<comment type="caution">
    <text evidence="2">The sequence shown here is derived from an EMBL/GenBank/DDBJ whole genome shotgun (WGS) entry which is preliminary data.</text>
</comment>
<sequence length="76" mass="8633">IYIYIYIYIFHYYNVEQREFLAGSLQQSPPGSASSDNSPPVTKVVISITISGTLIHLLFCFFFLNNFLCGIVCVFV</sequence>
<evidence type="ECO:0000313" key="3">
    <source>
        <dbReference type="Proteomes" id="UP000237105"/>
    </source>
</evidence>
<organism evidence="2 3">
    <name type="scientific">Parasponia andersonii</name>
    <name type="common">Sponia andersonii</name>
    <dbReference type="NCBI Taxonomy" id="3476"/>
    <lineage>
        <taxon>Eukaryota</taxon>
        <taxon>Viridiplantae</taxon>
        <taxon>Streptophyta</taxon>
        <taxon>Embryophyta</taxon>
        <taxon>Tracheophyta</taxon>
        <taxon>Spermatophyta</taxon>
        <taxon>Magnoliopsida</taxon>
        <taxon>eudicotyledons</taxon>
        <taxon>Gunneridae</taxon>
        <taxon>Pentapetalae</taxon>
        <taxon>rosids</taxon>
        <taxon>fabids</taxon>
        <taxon>Rosales</taxon>
        <taxon>Cannabaceae</taxon>
        <taxon>Parasponia</taxon>
    </lineage>
</organism>
<dbReference type="Proteomes" id="UP000237105">
    <property type="component" value="Unassembled WGS sequence"/>
</dbReference>
<feature type="transmembrane region" description="Helical" evidence="1">
    <location>
        <begin position="44"/>
        <end position="75"/>
    </location>
</feature>
<keyword evidence="1" id="KW-0812">Transmembrane</keyword>
<gene>
    <name evidence="2" type="ORF">PanWU01x14_041740</name>
</gene>
<evidence type="ECO:0000256" key="1">
    <source>
        <dbReference type="SAM" id="Phobius"/>
    </source>
</evidence>
<keyword evidence="1" id="KW-1133">Transmembrane helix</keyword>
<evidence type="ECO:0000313" key="2">
    <source>
        <dbReference type="EMBL" id="PON75549.1"/>
    </source>
</evidence>
<reference evidence="3" key="1">
    <citation type="submission" date="2016-06" db="EMBL/GenBank/DDBJ databases">
        <title>Parallel loss of symbiosis genes in relatives of nitrogen-fixing non-legume Parasponia.</title>
        <authorList>
            <person name="Van Velzen R."/>
            <person name="Holmer R."/>
            <person name="Bu F."/>
            <person name="Rutten L."/>
            <person name="Van Zeijl A."/>
            <person name="Liu W."/>
            <person name="Santuari L."/>
            <person name="Cao Q."/>
            <person name="Sharma T."/>
            <person name="Shen D."/>
            <person name="Roswanjaya Y."/>
            <person name="Wardhani T."/>
            <person name="Kalhor M.S."/>
            <person name="Jansen J."/>
            <person name="Van den Hoogen J."/>
            <person name="Gungor B."/>
            <person name="Hartog M."/>
            <person name="Hontelez J."/>
            <person name="Verver J."/>
            <person name="Yang W.-C."/>
            <person name="Schijlen E."/>
            <person name="Repin R."/>
            <person name="Schilthuizen M."/>
            <person name="Schranz E."/>
            <person name="Heidstra R."/>
            <person name="Miyata K."/>
            <person name="Fedorova E."/>
            <person name="Kohlen W."/>
            <person name="Bisseling T."/>
            <person name="Smit S."/>
            <person name="Geurts R."/>
        </authorList>
    </citation>
    <scope>NUCLEOTIDE SEQUENCE [LARGE SCALE GENOMIC DNA]</scope>
    <source>
        <strain evidence="3">cv. WU1-14</strain>
    </source>
</reference>
<protein>
    <submittedName>
        <fullName evidence="2">Uncharacterized protein</fullName>
    </submittedName>
</protein>
<keyword evidence="1" id="KW-0472">Membrane</keyword>
<feature type="non-terminal residue" evidence="2">
    <location>
        <position position="1"/>
    </location>
</feature>
<keyword evidence="3" id="KW-1185">Reference proteome</keyword>
<name>A0A2P5DQK6_PARAD</name>
<dbReference type="EMBL" id="JXTB01000023">
    <property type="protein sequence ID" value="PON75549.1"/>
    <property type="molecule type" value="Genomic_DNA"/>
</dbReference>
<proteinExistence type="predicted"/>